<feature type="signal peptide" evidence="1">
    <location>
        <begin position="1"/>
        <end position="15"/>
    </location>
</feature>
<dbReference type="GeneID" id="63718852"/>
<gene>
    <name evidence="2" type="ORF">DCS_06209</name>
</gene>
<evidence type="ECO:0000313" key="3">
    <source>
        <dbReference type="Proteomes" id="UP000076580"/>
    </source>
</evidence>
<dbReference type="RefSeq" id="XP_040653604.1">
    <property type="nucleotide sequence ID" value="XM_040803500.1"/>
</dbReference>
<reference evidence="2 3" key="1">
    <citation type="journal article" date="2016" name="Sci. Rep.">
        <title>Insights into Adaptations to a Near-Obligate Nematode Endoparasitic Lifestyle from the Finished Genome of Drechmeria coniospora.</title>
        <authorList>
            <person name="Zhang L."/>
            <person name="Zhou Z."/>
            <person name="Guo Q."/>
            <person name="Fokkens L."/>
            <person name="Miskei M."/>
            <person name="Pocsi I."/>
            <person name="Zhang W."/>
            <person name="Chen M."/>
            <person name="Wang L."/>
            <person name="Sun Y."/>
            <person name="Donzelli B.G."/>
            <person name="Gibson D.M."/>
            <person name="Nelson D.R."/>
            <person name="Luo J.G."/>
            <person name="Rep M."/>
            <person name="Liu H."/>
            <person name="Yang S."/>
            <person name="Wang J."/>
            <person name="Krasnoff S.B."/>
            <person name="Xu Y."/>
            <person name="Molnar I."/>
            <person name="Lin M."/>
        </authorList>
    </citation>
    <scope>NUCLEOTIDE SEQUENCE [LARGE SCALE GENOMIC DNA]</scope>
    <source>
        <strain evidence="2 3">ARSEF 6962</strain>
    </source>
</reference>
<proteinExistence type="predicted"/>
<dbReference type="Proteomes" id="UP000076580">
    <property type="component" value="Chromosome 03"/>
</dbReference>
<feature type="chain" id="PRO_5012633480" description="Secreted protein" evidence="1">
    <location>
        <begin position="16"/>
        <end position="331"/>
    </location>
</feature>
<dbReference type="AlphaFoldDB" id="A0A151GAY2"/>
<name>A0A151GAY2_DRECN</name>
<keyword evidence="1" id="KW-0732">Signal</keyword>
<dbReference type="EMBL" id="LAYC01000003">
    <property type="protein sequence ID" value="KYK54252.1"/>
    <property type="molecule type" value="Genomic_DNA"/>
</dbReference>
<sequence>MRPFPLVLFAATALAHPASDVVKNLNLPASCPTLKTAAKVAEYRQYFDSTLLPRLRECVPSHGLYKPFQGISDLGFQSRFKKTDYGCAPIVQNYGCGHGFHCQYQKKCVRELDCAGQDATKCFMEKCDEHTREMRCVIKKKPPPGIVHEIDYLDIMVQIGQIPAMGALTVELMVDGVFHTLPLFNDLKARGSAHVTLDFQQLFGRKTIPLESLDDIRLVFNGQQDLTFTALAFCNLKFEVQNVRIMVREVASGLFFQANPIYVEPDTGRPNWKVAGSCRAKDEAILDTGISFFDFESKTAGFSESSEMKECEVRCLLAVQELARMPDGEGC</sequence>
<evidence type="ECO:0000256" key="1">
    <source>
        <dbReference type="SAM" id="SignalP"/>
    </source>
</evidence>
<accession>A0A151GAY2</accession>
<protein>
    <recommendedName>
        <fullName evidence="4">Secreted protein</fullName>
    </recommendedName>
</protein>
<evidence type="ECO:0008006" key="4">
    <source>
        <dbReference type="Google" id="ProtNLM"/>
    </source>
</evidence>
<dbReference type="InParanoid" id="A0A151GAY2"/>
<evidence type="ECO:0000313" key="2">
    <source>
        <dbReference type="EMBL" id="KYK54252.1"/>
    </source>
</evidence>
<keyword evidence="3" id="KW-1185">Reference proteome</keyword>
<organism evidence="2 3">
    <name type="scientific">Drechmeria coniospora</name>
    <name type="common">Nematophagous fungus</name>
    <name type="synonym">Meria coniospora</name>
    <dbReference type="NCBI Taxonomy" id="98403"/>
    <lineage>
        <taxon>Eukaryota</taxon>
        <taxon>Fungi</taxon>
        <taxon>Dikarya</taxon>
        <taxon>Ascomycota</taxon>
        <taxon>Pezizomycotina</taxon>
        <taxon>Sordariomycetes</taxon>
        <taxon>Hypocreomycetidae</taxon>
        <taxon>Hypocreales</taxon>
        <taxon>Ophiocordycipitaceae</taxon>
        <taxon>Drechmeria</taxon>
    </lineage>
</organism>
<comment type="caution">
    <text evidence="2">The sequence shown here is derived from an EMBL/GenBank/DDBJ whole genome shotgun (WGS) entry which is preliminary data.</text>
</comment>